<feature type="compositionally biased region" description="Basic and acidic residues" evidence="1">
    <location>
        <begin position="63"/>
        <end position="74"/>
    </location>
</feature>
<evidence type="ECO:0000313" key="2">
    <source>
        <dbReference type="EMBL" id="BCY25499.1"/>
    </source>
</evidence>
<dbReference type="EMBL" id="AP024747">
    <property type="protein sequence ID" value="BCY25499.1"/>
    <property type="molecule type" value="Genomic_DNA"/>
</dbReference>
<proteinExistence type="predicted"/>
<feature type="region of interest" description="Disordered" evidence="1">
    <location>
        <begin position="55"/>
        <end position="74"/>
    </location>
</feature>
<protein>
    <submittedName>
        <fullName evidence="2">Uncharacterized protein</fullName>
    </submittedName>
</protein>
<name>A0AAD1KQW7_9ACTN</name>
<organism evidence="2 3">
    <name type="scientific">Cutibacterium modestum</name>
    <dbReference type="NCBI Taxonomy" id="2559073"/>
    <lineage>
        <taxon>Bacteria</taxon>
        <taxon>Bacillati</taxon>
        <taxon>Actinomycetota</taxon>
        <taxon>Actinomycetes</taxon>
        <taxon>Propionibacteriales</taxon>
        <taxon>Propionibacteriaceae</taxon>
        <taxon>Cutibacterium</taxon>
    </lineage>
</organism>
<accession>A0AAD1KQW7</accession>
<sequence length="74" mass="8238">MYRVCPSHHGEGRQVSKLTTIQILTLKSDSPSVGRRSMLKVFPDVQDSINAQLDAQQPAAGNDRGRIHAWQHSD</sequence>
<dbReference type="AlphaFoldDB" id="A0AAD1KQW7"/>
<reference evidence="2" key="1">
    <citation type="submission" date="2021-06" db="EMBL/GenBank/DDBJ databases">
        <title>Genome sequence of Cutibacterium modestum strain KB17-24694.</title>
        <authorList>
            <person name="Dekio I."/>
            <person name="Asahina A."/>
            <person name="Nishida M."/>
        </authorList>
    </citation>
    <scope>NUCLEOTIDE SEQUENCE</scope>
    <source>
        <strain evidence="2">KB17-24694</strain>
    </source>
</reference>
<gene>
    <name evidence="2" type="ORF">KB1_14890</name>
</gene>
<dbReference type="Proteomes" id="UP000825072">
    <property type="component" value="Chromosome 1"/>
</dbReference>
<evidence type="ECO:0000256" key="1">
    <source>
        <dbReference type="SAM" id="MobiDB-lite"/>
    </source>
</evidence>
<evidence type="ECO:0000313" key="3">
    <source>
        <dbReference type="Proteomes" id="UP000825072"/>
    </source>
</evidence>